<accession>A0A5J4RDT9</accession>
<proteinExistence type="predicted"/>
<sequence length="389" mass="41990">MAEKTIFNYVSEQSSELVSLLTKGTTTSKSKGKESVNQWIANMQFIVVVKIYKLMTILLKGGAYENKTRRQTALNMFVKYNVGRIKLYFTKEELAGKASVVAPYHVSEGSLPTIALVAQGNILVSDVSVPNGFTITNATTTGEVSAALLKANSHIRPGDQFSIVHLVQGITPEGIPQIAIRLHEFVLDKTSVALFYPKIPQSMFFVTGNRIGTDANAEAGGMAYVLSRAYGSKLLVSSQTIVLTPGYTLYKTYSSEAQKHKAMESYANIEDRYLDPSTKTGEDSQDPEDEYFAITGVTLNGTPIVQGSGSIGVSTGEVLVITGSKLTDVGLKASILTNPTVDPVTMDLSALGSVVATNQTITVNITTNREVLCLLRADNNVIVYNFGDE</sequence>
<organism evidence="1">
    <name type="scientific">termite gut metagenome</name>
    <dbReference type="NCBI Taxonomy" id="433724"/>
    <lineage>
        <taxon>unclassified sequences</taxon>
        <taxon>metagenomes</taxon>
        <taxon>organismal metagenomes</taxon>
    </lineage>
</organism>
<protein>
    <submittedName>
        <fullName evidence="1">Uncharacterized protein</fullName>
    </submittedName>
</protein>
<comment type="caution">
    <text evidence="1">The sequence shown here is derived from an EMBL/GenBank/DDBJ whole genome shotgun (WGS) entry which is preliminary data.</text>
</comment>
<gene>
    <name evidence="1" type="ORF">EZS27_020409</name>
</gene>
<name>A0A5J4RDT9_9ZZZZ</name>
<evidence type="ECO:0000313" key="1">
    <source>
        <dbReference type="EMBL" id="KAA6330943.1"/>
    </source>
</evidence>
<dbReference type="EMBL" id="SNRY01001437">
    <property type="protein sequence ID" value="KAA6330943.1"/>
    <property type="molecule type" value="Genomic_DNA"/>
</dbReference>
<dbReference type="AlphaFoldDB" id="A0A5J4RDT9"/>
<reference evidence="1" key="1">
    <citation type="submission" date="2019-03" db="EMBL/GenBank/DDBJ databases">
        <title>Single cell metagenomics reveals metabolic interactions within the superorganism composed of flagellate Streblomastix strix and complex community of Bacteroidetes bacteria on its surface.</title>
        <authorList>
            <person name="Treitli S.C."/>
            <person name="Kolisko M."/>
            <person name="Husnik F."/>
            <person name="Keeling P."/>
            <person name="Hampl V."/>
        </authorList>
    </citation>
    <scope>NUCLEOTIDE SEQUENCE</scope>
    <source>
        <strain evidence="1">STM</strain>
    </source>
</reference>